<dbReference type="Proteomes" id="UP000095281">
    <property type="component" value="Unplaced"/>
</dbReference>
<feature type="compositionally biased region" description="Polar residues" evidence="1">
    <location>
        <begin position="24"/>
        <end position="71"/>
    </location>
</feature>
<reference evidence="3" key="1">
    <citation type="submission" date="2016-11" db="UniProtKB">
        <authorList>
            <consortium name="WormBaseParasite"/>
        </authorList>
    </citation>
    <scope>IDENTIFICATION</scope>
</reference>
<organism evidence="2 3">
    <name type="scientific">Meloidogyne hapla</name>
    <name type="common">Root-knot nematode worm</name>
    <dbReference type="NCBI Taxonomy" id="6305"/>
    <lineage>
        <taxon>Eukaryota</taxon>
        <taxon>Metazoa</taxon>
        <taxon>Ecdysozoa</taxon>
        <taxon>Nematoda</taxon>
        <taxon>Chromadorea</taxon>
        <taxon>Rhabditida</taxon>
        <taxon>Tylenchina</taxon>
        <taxon>Tylenchomorpha</taxon>
        <taxon>Tylenchoidea</taxon>
        <taxon>Meloidogynidae</taxon>
        <taxon>Meloidogyninae</taxon>
        <taxon>Meloidogyne</taxon>
    </lineage>
</organism>
<sequence length="132" mass="14967">MYNNSMFNRPNMQNQQINNPMNMGQDQSFGSHFFGQPTQQSMTQLYGQPNLNSNYFPNMQKNSNNFQQNTQPKPIKSKNSKNSSTPIPHNVENCGTSNIQKSVGWVVDDLSFCIETNSIELIINLENSTIGK</sequence>
<name>A0A1I8BCJ6_MELHA</name>
<protein>
    <submittedName>
        <fullName evidence="3">Uncharacterized protein</fullName>
    </submittedName>
</protein>
<dbReference type="WBParaSite" id="MhA1_Contig1856.frz3.gene4">
    <property type="protein sequence ID" value="MhA1_Contig1856.frz3.gene4"/>
    <property type="gene ID" value="MhA1_Contig1856.frz3.gene4"/>
</dbReference>
<feature type="compositionally biased region" description="Low complexity" evidence="1">
    <location>
        <begin position="8"/>
        <end position="23"/>
    </location>
</feature>
<evidence type="ECO:0000313" key="3">
    <source>
        <dbReference type="WBParaSite" id="MhA1_Contig1856.frz3.gene4"/>
    </source>
</evidence>
<proteinExistence type="predicted"/>
<evidence type="ECO:0000313" key="2">
    <source>
        <dbReference type="Proteomes" id="UP000095281"/>
    </source>
</evidence>
<accession>A0A1I8BCJ6</accession>
<keyword evidence="2" id="KW-1185">Reference proteome</keyword>
<evidence type="ECO:0000256" key="1">
    <source>
        <dbReference type="SAM" id="MobiDB-lite"/>
    </source>
</evidence>
<dbReference type="AlphaFoldDB" id="A0A1I8BCJ6"/>
<feature type="region of interest" description="Disordered" evidence="1">
    <location>
        <begin position="1"/>
        <end position="94"/>
    </location>
</feature>